<evidence type="ECO:0000256" key="2">
    <source>
        <dbReference type="RuleBase" id="RU000383"/>
    </source>
</evidence>
<dbReference type="InterPro" id="IPR013763">
    <property type="entry name" value="Cyclin-like_dom"/>
</dbReference>
<dbReference type="InterPro" id="IPR006671">
    <property type="entry name" value="Cyclin_N"/>
</dbReference>
<keyword evidence="1 2" id="KW-0195">Cyclin</keyword>
<dbReference type="SUPFAM" id="SSF47954">
    <property type="entry name" value="Cyclin-like"/>
    <property type="match status" value="1"/>
</dbReference>
<accession>A0A3P7E7M3</accession>
<reference evidence="5 6" key="1">
    <citation type="submission" date="2018-11" db="EMBL/GenBank/DDBJ databases">
        <authorList>
            <consortium name="Pathogen Informatics"/>
        </authorList>
    </citation>
    <scope>NUCLEOTIDE SEQUENCE [LARGE SCALE GENOMIC DNA]</scope>
</reference>
<feature type="domain" description="Cyclin-like" evidence="4">
    <location>
        <begin position="279"/>
        <end position="364"/>
    </location>
</feature>
<proteinExistence type="inferred from homology"/>
<evidence type="ECO:0000313" key="6">
    <source>
        <dbReference type="Proteomes" id="UP000274429"/>
    </source>
</evidence>
<dbReference type="AlphaFoldDB" id="A0A3P7E7M3"/>
<dbReference type="SMART" id="SM00385">
    <property type="entry name" value="CYCLIN"/>
    <property type="match status" value="1"/>
</dbReference>
<protein>
    <recommendedName>
        <fullName evidence="4">Cyclin-like domain-containing protein</fullName>
    </recommendedName>
</protein>
<evidence type="ECO:0000256" key="1">
    <source>
        <dbReference type="ARBA" id="ARBA00023127"/>
    </source>
</evidence>
<dbReference type="Pfam" id="PF00134">
    <property type="entry name" value="Cyclin_N"/>
    <property type="match status" value="1"/>
</dbReference>
<dbReference type="Proteomes" id="UP000274429">
    <property type="component" value="Unassembled WGS sequence"/>
</dbReference>
<dbReference type="EMBL" id="UYWX01000614">
    <property type="protein sequence ID" value="VDM18670.1"/>
    <property type="molecule type" value="Genomic_DNA"/>
</dbReference>
<dbReference type="InterPro" id="IPR039361">
    <property type="entry name" value="Cyclin"/>
</dbReference>
<gene>
    <name evidence="5" type="ORF">TTAC_LOCUS1930</name>
</gene>
<dbReference type="OrthoDB" id="6272950at2759"/>
<dbReference type="PANTHER" id="PTHR10177">
    <property type="entry name" value="CYCLINS"/>
    <property type="match status" value="1"/>
</dbReference>
<sequence length="480" mass="54125">MGLPQSYDDHLIALFFKDDQPTTNADASPAGVDTPQPVRVEQHATTADGSQPLEEAPNLAAAEQFVTPADACPPHEESFHLTMDEQYASPGDPCSSHGETINLFRDEQQASASFTAPPDDEVLETPWEAPHPPLQQDYEAVVNDNESPESAFNSNEIETAVDPLCELLELLIFTQELNLAPSDSVYHPRLGIVTVEECIQTIIEYLRSHIVSTDELNALGFETLLRDNLGDPLIRNDLDCYLQDLEGHLEQDNRYINAYNPNFLCRCGITSEIRNCVVQWMVQLHLWLRIPTQTLHVAVGLMDLYTWLQPILRSDYQLLALAAIRLASHVEFPEISISTRKLCRAVKGAYTPTQIDRMVETIHLYTGNIIIFPTPHTFLESYIIGFSDFSPSRLEWAKKVCKYFFDLGLCQDKLCKYSASLRCAGVLYLIRRMQNVVYTPDYGRVGGAEALRGHSYLPSSSLDDLIWLEPSLFHLSRRLH</sequence>
<dbReference type="Pfam" id="PF02984">
    <property type="entry name" value="Cyclin_C"/>
    <property type="match status" value="1"/>
</dbReference>
<name>A0A3P7E7M3_HYDTA</name>
<evidence type="ECO:0000259" key="4">
    <source>
        <dbReference type="SMART" id="SM00385"/>
    </source>
</evidence>
<dbReference type="InterPro" id="IPR004367">
    <property type="entry name" value="Cyclin_C-dom"/>
</dbReference>
<organism evidence="5 6">
    <name type="scientific">Hydatigena taeniaeformis</name>
    <name type="common">Feline tapeworm</name>
    <name type="synonym">Taenia taeniaeformis</name>
    <dbReference type="NCBI Taxonomy" id="6205"/>
    <lineage>
        <taxon>Eukaryota</taxon>
        <taxon>Metazoa</taxon>
        <taxon>Spiralia</taxon>
        <taxon>Lophotrochozoa</taxon>
        <taxon>Platyhelminthes</taxon>
        <taxon>Cestoda</taxon>
        <taxon>Eucestoda</taxon>
        <taxon>Cyclophyllidea</taxon>
        <taxon>Taeniidae</taxon>
        <taxon>Hydatigera</taxon>
    </lineage>
</organism>
<dbReference type="InterPro" id="IPR036915">
    <property type="entry name" value="Cyclin-like_sf"/>
</dbReference>
<evidence type="ECO:0000256" key="3">
    <source>
        <dbReference type="SAM" id="MobiDB-lite"/>
    </source>
</evidence>
<comment type="similarity">
    <text evidence="2">Belongs to the cyclin family.</text>
</comment>
<dbReference type="Gene3D" id="1.10.472.10">
    <property type="entry name" value="Cyclin-like"/>
    <property type="match status" value="2"/>
</dbReference>
<evidence type="ECO:0000313" key="5">
    <source>
        <dbReference type="EMBL" id="VDM18670.1"/>
    </source>
</evidence>
<keyword evidence="6" id="KW-1185">Reference proteome</keyword>
<feature type="region of interest" description="Disordered" evidence="3">
    <location>
        <begin position="110"/>
        <end position="132"/>
    </location>
</feature>